<reference evidence="1" key="2">
    <citation type="journal article" date="2015" name="Data Brief">
        <title>Shoot transcriptome of the giant reed, Arundo donax.</title>
        <authorList>
            <person name="Barrero R.A."/>
            <person name="Guerrero F.D."/>
            <person name="Moolhuijzen P."/>
            <person name="Goolsby J.A."/>
            <person name="Tidwell J."/>
            <person name="Bellgard S.E."/>
            <person name="Bellgard M.I."/>
        </authorList>
    </citation>
    <scope>NUCLEOTIDE SEQUENCE</scope>
    <source>
        <tissue evidence="1">Shoot tissue taken approximately 20 cm above the soil surface</tissue>
    </source>
</reference>
<name>A0A0A9GJS9_ARUDO</name>
<proteinExistence type="predicted"/>
<evidence type="ECO:0000313" key="1">
    <source>
        <dbReference type="EMBL" id="JAE24737.1"/>
    </source>
</evidence>
<reference evidence="1" key="1">
    <citation type="submission" date="2014-09" db="EMBL/GenBank/DDBJ databases">
        <authorList>
            <person name="Magalhaes I.L.F."/>
            <person name="Oliveira U."/>
            <person name="Santos F.R."/>
            <person name="Vidigal T.H.D.A."/>
            <person name="Brescovit A.D."/>
            <person name="Santos A.J."/>
        </authorList>
    </citation>
    <scope>NUCLEOTIDE SEQUENCE</scope>
    <source>
        <tissue evidence="1">Shoot tissue taken approximately 20 cm above the soil surface</tissue>
    </source>
</reference>
<organism evidence="1">
    <name type="scientific">Arundo donax</name>
    <name type="common">Giant reed</name>
    <name type="synonym">Donax arundinaceus</name>
    <dbReference type="NCBI Taxonomy" id="35708"/>
    <lineage>
        <taxon>Eukaryota</taxon>
        <taxon>Viridiplantae</taxon>
        <taxon>Streptophyta</taxon>
        <taxon>Embryophyta</taxon>
        <taxon>Tracheophyta</taxon>
        <taxon>Spermatophyta</taxon>
        <taxon>Magnoliopsida</taxon>
        <taxon>Liliopsida</taxon>
        <taxon>Poales</taxon>
        <taxon>Poaceae</taxon>
        <taxon>PACMAD clade</taxon>
        <taxon>Arundinoideae</taxon>
        <taxon>Arundineae</taxon>
        <taxon>Arundo</taxon>
    </lineage>
</organism>
<dbReference type="AlphaFoldDB" id="A0A0A9GJS9"/>
<accession>A0A0A9GJS9</accession>
<protein>
    <submittedName>
        <fullName evidence="1">Uncharacterized protein</fullName>
    </submittedName>
</protein>
<sequence>MADLYVVLLKILKEVYVYIKASESYAKHIIIMQVLRMIFNTKYMIVDNFEFEFSNMLW</sequence>
<dbReference type="EMBL" id="GBRH01173159">
    <property type="protein sequence ID" value="JAE24737.1"/>
    <property type="molecule type" value="Transcribed_RNA"/>
</dbReference>